<protein>
    <submittedName>
        <fullName evidence="1">Uncharacterized protein</fullName>
    </submittedName>
</protein>
<comment type="caution">
    <text evidence="1">The sequence shown here is derived from an EMBL/GenBank/DDBJ whole genome shotgun (WGS) entry which is preliminary data.</text>
</comment>
<dbReference type="AlphaFoldDB" id="A0A0F9FLA6"/>
<evidence type="ECO:0000313" key="1">
    <source>
        <dbReference type="EMBL" id="KKL79251.1"/>
    </source>
</evidence>
<organism evidence="1">
    <name type="scientific">marine sediment metagenome</name>
    <dbReference type="NCBI Taxonomy" id="412755"/>
    <lineage>
        <taxon>unclassified sequences</taxon>
        <taxon>metagenomes</taxon>
        <taxon>ecological metagenomes</taxon>
    </lineage>
</organism>
<name>A0A0F9FLA6_9ZZZZ</name>
<gene>
    <name evidence="1" type="ORF">LCGC14_2016730</name>
</gene>
<accession>A0A0F9FLA6</accession>
<reference evidence="1" key="1">
    <citation type="journal article" date="2015" name="Nature">
        <title>Complex archaea that bridge the gap between prokaryotes and eukaryotes.</title>
        <authorList>
            <person name="Spang A."/>
            <person name="Saw J.H."/>
            <person name="Jorgensen S.L."/>
            <person name="Zaremba-Niedzwiedzka K."/>
            <person name="Martijn J."/>
            <person name="Lind A.E."/>
            <person name="van Eijk R."/>
            <person name="Schleper C."/>
            <person name="Guy L."/>
            <person name="Ettema T.J."/>
        </authorList>
    </citation>
    <scope>NUCLEOTIDE SEQUENCE</scope>
</reference>
<sequence length="88" mass="9970">MLFIRNFYRAMAKFIEPIIEEEFYCLTAPDGNLQVSSLAPDLPMCMGFVKLLHKSGIGMSWHELKRKGFTYEKVKLTVIAGGKIKAEA</sequence>
<dbReference type="EMBL" id="LAZR01023225">
    <property type="protein sequence ID" value="KKL79251.1"/>
    <property type="molecule type" value="Genomic_DNA"/>
</dbReference>
<proteinExistence type="predicted"/>